<proteinExistence type="predicted"/>
<dbReference type="Gene3D" id="2.10.220.10">
    <property type="entry name" value="Hormone Receptor, Insulin-like Growth Factor Receptor 1, Chain A, domain 2"/>
    <property type="match status" value="1"/>
</dbReference>
<dbReference type="AlphaFoldDB" id="A0A8D1F1D6"/>
<protein>
    <recommendedName>
        <fullName evidence="3">R-spondin Fu-CRD domain-containing protein</fullName>
    </recommendedName>
</protein>
<dbReference type="PANTHER" id="PTHR46987">
    <property type="entry name" value="NEUROHYPOPHYSIAL HORMONES, N-TERMINAL DOMAIN CONTAINING PROTEIN"/>
    <property type="match status" value="1"/>
</dbReference>
<accession>A0A8D1F1D6</accession>
<keyword evidence="2" id="KW-0325">Glycoprotein</keyword>
<name>A0A8D1F1D6_PIG</name>
<sequence>MQLKMFSFCLLILNKKDYSHLQDGRRRRKKRKYYYTNILKQGCIKCTKKNGCSFKEKKIFFKLDREGSREYQQCLHTLPSITYGLKRPNKNSCAREKTEKCNSCLYKDFCKKKKIGRFTYIGECFKESPDGYKSMDEKMERGQGCYVGSWSKWNTCTRNSK</sequence>
<dbReference type="Proteomes" id="UP000694722">
    <property type="component" value="Unplaced"/>
</dbReference>
<keyword evidence="1" id="KW-0732">Signal</keyword>
<dbReference type="InterPro" id="IPR043601">
    <property type="entry name" value="Rspo_Fu-CRD_dom"/>
</dbReference>
<evidence type="ECO:0000256" key="2">
    <source>
        <dbReference type="ARBA" id="ARBA00023180"/>
    </source>
</evidence>
<organism evidence="4 5">
    <name type="scientific">Sus scrofa</name>
    <name type="common">Pig</name>
    <dbReference type="NCBI Taxonomy" id="9823"/>
    <lineage>
        <taxon>Eukaryota</taxon>
        <taxon>Metazoa</taxon>
        <taxon>Chordata</taxon>
        <taxon>Craniata</taxon>
        <taxon>Vertebrata</taxon>
        <taxon>Euteleostomi</taxon>
        <taxon>Mammalia</taxon>
        <taxon>Eutheria</taxon>
        <taxon>Laurasiatheria</taxon>
        <taxon>Artiodactyla</taxon>
        <taxon>Suina</taxon>
        <taxon>Suidae</taxon>
        <taxon>Sus</taxon>
    </lineage>
</organism>
<evidence type="ECO:0000256" key="1">
    <source>
        <dbReference type="ARBA" id="ARBA00022729"/>
    </source>
</evidence>
<dbReference type="PANTHER" id="PTHR46987:SF4">
    <property type="entry name" value="R-SPONDIN-2"/>
    <property type="match status" value="1"/>
</dbReference>
<evidence type="ECO:0000259" key="3">
    <source>
        <dbReference type="Pfam" id="PF15913"/>
    </source>
</evidence>
<evidence type="ECO:0000313" key="5">
    <source>
        <dbReference type="Proteomes" id="UP000694722"/>
    </source>
</evidence>
<dbReference type="InterPro" id="IPR051514">
    <property type="entry name" value="R-spondin"/>
</dbReference>
<dbReference type="Ensembl" id="ENSSSCT00040069320.1">
    <property type="protein sequence ID" value="ENSSSCP00040029516.1"/>
    <property type="gene ID" value="ENSSSCG00040050820.1"/>
</dbReference>
<reference evidence="4" key="1">
    <citation type="submission" date="2025-08" db="UniProtKB">
        <authorList>
            <consortium name="Ensembl"/>
        </authorList>
    </citation>
    <scope>IDENTIFICATION</scope>
</reference>
<dbReference type="Pfam" id="PF15913">
    <property type="entry name" value="Furin-like_2"/>
    <property type="match status" value="1"/>
</dbReference>
<feature type="domain" description="R-spondin Fu-CRD" evidence="3">
    <location>
        <begin position="41"/>
        <end position="140"/>
    </location>
</feature>
<evidence type="ECO:0000313" key="4">
    <source>
        <dbReference type="Ensembl" id="ENSSSCP00040029516.1"/>
    </source>
</evidence>